<keyword evidence="4" id="KW-1185">Reference proteome</keyword>
<dbReference type="GO" id="GO:1990112">
    <property type="term" value="C:RQC complex"/>
    <property type="evidence" value="ECO:0007669"/>
    <property type="project" value="TreeGrafter"/>
</dbReference>
<dbReference type="PANTHER" id="PTHR22684">
    <property type="entry name" value="NULP1-RELATED"/>
    <property type="match status" value="1"/>
</dbReference>
<dbReference type="VEuPathDB" id="FungiDB:LCOR_03840.1"/>
<protein>
    <submittedName>
        <fullName evidence="3">Uncharacterized protein</fullName>
    </submittedName>
</protein>
<reference evidence="3 4" key="1">
    <citation type="submission" date="2013-08" db="EMBL/GenBank/DDBJ databases">
        <title>Gene expansion shapes genome architecture in the human pathogen Lichtheimia corymbifera: an evolutionary genomics analysis in the ancient terrestrial Mucorales (Mucoromycotina).</title>
        <authorList>
            <person name="Schwartze V.U."/>
            <person name="Winter S."/>
            <person name="Shelest E."/>
            <person name="Marcet-Houben M."/>
            <person name="Horn F."/>
            <person name="Wehner S."/>
            <person name="Hoffmann K."/>
            <person name="Riege K."/>
            <person name="Sammeth M."/>
            <person name="Nowrousian M."/>
            <person name="Valiante V."/>
            <person name="Linde J."/>
            <person name="Jacobsen I.D."/>
            <person name="Marz M."/>
            <person name="Brakhage A.A."/>
            <person name="Gabaldon T."/>
            <person name="Bocker S."/>
            <person name="Voigt K."/>
        </authorList>
    </citation>
    <scope>NUCLEOTIDE SEQUENCE [LARGE SCALE GENOMIC DNA]</scope>
    <source>
        <strain evidence="3">FSU 9682</strain>
        <strain evidence="4">JMRC:FSU:9682</strain>
    </source>
</reference>
<dbReference type="AlphaFoldDB" id="A0A068SDC5"/>
<dbReference type="Proteomes" id="UP000027586">
    <property type="component" value="Unassembled WGS sequence"/>
</dbReference>
<comment type="caution">
    <text evidence="3">The sequence shown here is derived from an EMBL/GenBank/DDBJ whole genome shotgun (WGS) entry which is preliminary data.</text>
</comment>
<evidence type="ECO:0000313" key="4">
    <source>
        <dbReference type="Proteomes" id="UP000027586"/>
    </source>
</evidence>
<name>A0A068SDC5_9FUNG</name>
<feature type="compositionally biased region" description="Low complexity" evidence="1">
    <location>
        <begin position="88"/>
        <end position="108"/>
    </location>
</feature>
<dbReference type="VEuPathDB" id="FungiDB:LCOR_11071.1"/>
<feature type="compositionally biased region" description="Basic and acidic residues" evidence="1">
    <location>
        <begin position="13"/>
        <end position="22"/>
    </location>
</feature>
<dbReference type="PANTHER" id="PTHR22684:SF0">
    <property type="entry name" value="RIBOSOME QUALITY CONTROL COMPLEX SUBUNIT TCF25"/>
    <property type="match status" value="1"/>
</dbReference>
<gene>
    <name evidence="2" type="ORF">LCOR_03840.1</name>
    <name evidence="3" type="ORF">LCOR_11071.1</name>
</gene>
<feature type="region of interest" description="Disordered" evidence="1">
    <location>
        <begin position="262"/>
        <end position="342"/>
    </location>
</feature>
<feature type="compositionally biased region" description="Acidic residues" evidence="1">
    <location>
        <begin position="280"/>
        <end position="295"/>
    </location>
</feature>
<dbReference type="EMBL" id="CBTN010000088">
    <property type="protein sequence ID" value="CDH60284.1"/>
    <property type="molecule type" value="Genomic_DNA"/>
</dbReference>
<feature type="region of interest" description="Disordered" evidence="1">
    <location>
        <begin position="1"/>
        <end position="40"/>
    </location>
</feature>
<organism evidence="3 4">
    <name type="scientific">Lichtheimia corymbifera JMRC:FSU:9682</name>
    <dbReference type="NCBI Taxonomy" id="1263082"/>
    <lineage>
        <taxon>Eukaryota</taxon>
        <taxon>Fungi</taxon>
        <taxon>Fungi incertae sedis</taxon>
        <taxon>Mucoromycota</taxon>
        <taxon>Mucoromycotina</taxon>
        <taxon>Mucoromycetes</taxon>
        <taxon>Mucorales</taxon>
        <taxon>Lichtheimiaceae</taxon>
        <taxon>Lichtheimia</taxon>
    </lineage>
</organism>
<dbReference type="EMBL" id="CBTN010000012">
    <property type="protein sequence ID" value="CDH52360.1"/>
    <property type="molecule type" value="Genomic_DNA"/>
</dbReference>
<dbReference type="InterPro" id="IPR006994">
    <property type="entry name" value="TCF25/Rqc1"/>
</dbReference>
<evidence type="ECO:0000313" key="3">
    <source>
        <dbReference type="EMBL" id="CDH60284.1"/>
    </source>
</evidence>
<sequence length="501" mass="58490">MSQSSLPPLPPNDDLHSDDSRGTDSSQEQMDIDMDLELELILEREEEQQLEELRHVEELRQQQEELRRQQEELRRQQEQRQQEEQRQQQEQQQEQQQGQEQDQLQIRQPRPRPRIACPECNENIRLDLYDIHHAQRHVDIVNLRYRRMQRRVLLARNHEDELFHCLCGNFNNEDACTMHFHASDNCEFSDPILQQQRPIADQESPFSDLILQQQRSIADEASADDGAFSDPILQQQRPIADEASTDDGAFSDPILQQQKPIADEESTWHDDQPPSSSAGQEEEEERRDDTEEQDEPASSSHGQQEEEEDDDDTAPTKEQQSDDEQEEKSASHSTQQDDEDAKTSFMETTIMVEDELSEWEQQSQAIKSKATSMTQRHEKQSHHMNEQFASLSNQFDHIMQDQAQHSYDMQQQLRVLLHSLCGNNSALFSTPQHHRLEGLRQENARKNWIRLLVKYHLGRKLENVEIESALQGGEISSDIQAPDVLDMIDYVLAFIFELDTK</sequence>
<proteinExistence type="predicted"/>
<feature type="compositionally biased region" description="Acidic residues" evidence="1">
    <location>
        <begin position="30"/>
        <end position="40"/>
    </location>
</feature>
<evidence type="ECO:0000313" key="2">
    <source>
        <dbReference type="EMBL" id="CDH52360.1"/>
    </source>
</evidence>
<evidence type="ECO:0000256" key="1">
    <source>
        <dbReference type="SAM" id="MobiDB-lite"/>
    </source>
</evidence>
<dbReference type="OrthoDB" id="2289889at2759"/>
<feature type="region of interest" description="Disordered" evidence="1">
    <location>
        <begin position="79"/>
        <end position="116"/>
    </location>
</feature>
<accession>A0A068SDC5</accession>